<keyword evidence="7" id="KW-1185">Reference proteome</keyword>
<accession>A0A284RYU6</accession>
<protein>
    <recommendedName>
        <fullName evidence="5">XPG-I domain-containing protein</fullName>
    </recommendedName>
</protein>
<dbReference type="InterPro" id="IPR006086">
    <property type="entry name" value="XPG-I_dom"/>
</dbReference>
<evidence type="ECO:0000256" key="4">
    <source>
        <dbReference type="SAM" id="MobiDB-lite"/>
    </source>
</evidence>
<dbReference type="SUPFAM" id="SSF56349">
    <property type="entry name" value="DNA breaking-rejoining enzymes"/>
    <property type="match status" value="1"/>
</dbReference>
<dbReference type="InterPro" id="IPR011010">
    <property type="entry name" value="DNA_brk_join_enz"/>
</dbReference>
<feature type="region of interest" description="Disordered" evidence="4">
    <location>
        <begin position="588"/>
        <end position="608"/>
    </location>
</feature>
<evidence type="ECO:0000256" key="3">
    <source>
        <dbReference type="ARBA" id="ARBA00023172"/>
    </source>
</evidence>
<proteinExistence type="predicted"/>
<dbReference type="EMBL" id="FUEG01000021">
    <property type="protein sequence ID" value="SJL13938.1"/>
    <property type="molecule type" value="Genomic_DNA"/>
</dbReference>
<dbReference type="GO" id="GO:0006281">
    <property type="term" value="P:DNA repair"/>
    <property type="evidence" value="ECO:0007669"/>
    <property type="project" value="UniProtKB-ARBA"/>
</dbReference>
<dbReference type="GO" id="GO:0006310">
    <property type="term" value="P:DNA recombination"/>
    <property type="evidence" value="ECO:0007669"/>
    <property type="project" value="UniProtKB-KW"/>
</dbReference>
<dbReference type="GO" id="GO:0003677">
    <property type="term" value="F:DNA binding"/>
    <property type="evidence" value="ECO:0007669"/>
    <property type="project" value="InterPro"/>
</dbReference>
<keyword evidence="1" id="KW-0540">Nuclease</keyword>
<organism evidence="6 7">
    <name type="scientific">Armillaria ostoyae</name>
    <name type="common">Armillaria root rot fungus</name>
    <dbReference type="NCBI Taxonomy" id="47428"/>
    <lineage>
        <taxon>Eukaryota</taxon>
        <taxon>Fungi</taxon>
        <taxon>Dikarya</taxon>
        <taxon>Basidiomycota</taxon>
        <taxon>Agaricomycotina</taxon>
        <taxon>Agaricomycetes</taxon>
        <taxon>Agaricomycetidae</taxon>
        <taxon>Agaricales</taxon>
        <taxon>Marasmiineae</taxon>
        <taxon>Physalacriaceae</taxon>
        <taxon>Armillaria</taxon>
    </lineage>
</organism>
<dbReference type="Proteomes" id="UP000219338">
    <property type="component" value="Unassembled WGS sequence"/>
</dbReference>
<dbReference type="Pfam" id="PF00867">
    <property type="entry name" value="XPG_I"/>
    <property type="match status" value="1"/>
</dbReference>
<dbReference type="PANTHER" id="PTHR11081:SF75">
    <property type="entry name" value="ENDONUCLEASE, PUTATIVE (AFU_ORTHOLOGUE AFUA_3G13260)-RELATED"/>
    <property type="match status" value="1"/>
</dbReference>
<dbReference type="OMA" id="WSAKMIS"/>
<dbReference type="InterPro" id="IPR006085">
    <property type="entry name" value="XPG_DNA_repair_N"/>
</dbReference>
<dbReference type="SMART" id="SM00484">
    <property type="entry name" value="XPGI"/>
    <property type="match status" value="1"/>
</dbReference>
<dbReference type="AlphaFoldDB" id="A0A284RYU6"/>
<dbReference type="OrthoDB" id="3163890at2759"/>
<dbReference type="Gene3D" id="3.40.50.1010">
    <property type="entry name" value="5'-nuclease"/>
    <property type="match status" value="2"/>
</dbReference>
<dbReference type="Gene3D" id="1.10.443.10">
    <property type="entry name" value="Intergrase catalytic core"/>
    <property type="match status" value="1"/>
</dbReference>
<dbReference type="STRING" id="47428.A0A284RYU6"/>
<evidence type="ECO:0000313" key="7">
    <source>
        <dbReference type="Proteomes" id="UP000219338"/>
    </source>
</evidence>
<gene>
    <name evidence="6" type="ORF">ARMOST_17389</name>
</gene>
<dbReference type="CDD" id="cd09870">
    <property type="entry name" value="PIN_YEN1"/>
    <property type="match status" value="1"/>
</dbReference>
<reference evidence="7" key="1">
    <citation type="journal article" date="2017" name="Nat. Ecol. Evol.">
        <title>Genome expansion and lineage-specific genetic innovations in the forest pathogenic fungi Armillaria.</title>
        <authorList>
            <person name="Sipos G."/>
            <person name="Prasanna A.N."/>
            <person name="Walter M.C."/>
            <person name="O'Connor E."/>
            <person name="Balint B."/>
            <person name="Krizsan K."/>
            <person name="Kiss B."/>
            <person name="Hess J."/>
            <person name="Varga T."/>
            <person name="Slot J."/>
            <person name="Riley R."/>
            <person name="Boka B."/>
            <person name="Rigling D."/>
            <person name="Barry K."/>
            <person name="Lee J."/>
            <person name="Mihaltcheva S."/>
            <person name="LaButti K."/>
            <person name="Lipzen A."/>
            <person name="Waldron R."/>
            <person name="Moloney N.M."/>
            <person name="Sperisen C."/>
            <person name="Kredics L."/>
            <person name="Vagvoelgyi C."/>
            <person name="Patrignani A."/>
            <person name="Fitzpatrick D."/>
            <person name="Nagy I."/>
            <person name="Doyle S."/>
            <person name="Anderson J.B."/>
            <person name="Grigoriev I.V."/>
            <person name="Gueldener U."/>
            <person name="Muensterkoetter M."/>
            <person name="Nagy L.G."/>
        </authorList>
    </citation>
    <scope>NUCLEOTIDE SEQUENCE [LARGE SCALE GENOMIC DNA]</scope>
    <source>
        <strain evidence="7">C18/9</strain>
    </source>
</reference>
<evidence type="ECO:0000313" key="6">
    <source>
        <dbReference type="EMBL" id="SJL13938.1"/>
    </source>
</evidence>
<evidence type="ECO:0000259" key="5">
    <source>
        <dbReference type="SMART" id="SM00484"/>
    </source>
</evidence>
<sequence length="911" mass="102263">MGVKGGWDLLRPVESGVSLIDWSAKMISTGMVHDLGPRIGVDASGWMFAAKYHHGQTKNPAQASLFKRLGRLFHHPVHPIFVFDGPHRPVYKRKKKVDKTVDWLAADFKRLLDGFGFSYWDAPGEAEAELAMLSRAGRIDAVMSEDFDAMVFGAQRVIRIKEESESEYIIDVYEQGPQLFSSDLVVIALLAGGDYDDGLQGCGTQTAVDVALTGTGKRLFEAIETSSAEDYPAIAAAWRQELCDLLHSKGAGRLSSRHHALASRVPLEFPKVSVLVQYVQPLTSHSNFPAFPSATPPDISMLAVLCQELFIWGHSMGIIQNFSHHVFPGLAVRELFQDLCKRRGLIKDHDNHLSPHGVIAGVRSVRANQRERSKSEVYITLAIPDVVLAHITSAIDGRYDTETTRASYDKWKKKNEAPAWLSRALLLHARPDVLDVKKDLQSAGPKRRRAVETSMKNTDGLETNVKHSRASSDIIDISSDDEDEIENMNDEKKKRQRRELSPTYHIKVHHSVDGDIFELCTDDEGSRLSTSTPTCTTLLSETMDNYNAVMHAKGICQVLDPTHIDFPASGAVADDIEAEQEACPDSYDYDGDGDVHMDESGSSEETDEVLQRIKEASKDVKDSTHDEYLRLMKKFNHFLVKERYMQAGTDIFTQKEHKPVIDYYIVGFIMSHCDAVDMHGVSKPLDDPQRTYSHAQKLRASLTYGFRKKGGRGIQPWDRDTLSGNPSVSETVSSYMLGLHKRKVATGETPMSARAIDPDTLKKLYLHNHLAENWNNPEPSPGKWCGGNIRRLLQAVYLLSFICLLRVDEVLKIQVHDIKFDNEDDIAKTERVSITLPFCKTSQFGKIQPFVIRLLPDHMAHLCPVRALCQWMTASKIKSGYVFRRMDKRDRPIMTPNNPMVMLSLVGFSHI</sequence>
<dbReference type="InterPro" id="IPR013762">
    <property type="entry name" value="Integrase-like_cat_sf"/>
</dbReference>
<evidence type="ECO:0000256" key="1">
    <source>
        <dbReference type="ARBA" id="ARBA00022722"/>
    </source>
</evidence>
<dbReference type="GO" id="GO:0015074">
    <property type="term" value="P:DNA integration"/>
    <property type="evidence" value="ECO:0007669"/>
    <property type="project" value="InterPro"/>
</dbReference>
<dbReference type="PANTHER" id="PTHR11081">
    <property type="entry name" value="FLAP ENDONUCLEASE FAMILY MEMBER"/>
    <property type="match status" value="1"/>
</dbReference>
<keyword evidence="2" id="KW-0378">Hydrolase</keyword>
<dbReference type="SUPFAM" id="SSF47807">
    <property type="entry name" value="5' to 3' exonuclease, C-terminal subdomain"/>
    <property type="match status" value="1"/>
</dbReference>
<dbReference type="GO" id="GO:0017108">
    <property type="term" value="F:5'-flap endonuclease activity"/>
    <property type="evidence" value="ECO:0007669"/>
    <property type="project" value="TreeGrafter"/>
</dbReference>
<dbReference type="Pfam" id="PF00752">
    <property type="entry name" value="XPG_N"/>
    <property type="match status" value="1"/>
</dbReference>
<keyword evidence="3" id="KW-0233">DNA recombination</keyword>
<dbReference type="InterPro" id="IPR006084">
    <property type="entry name" value="XPG/Rad2"/>
</dbReference>
<name>A0A284RYU6_ARMOS</name>
<evidence type="ECO:0000256" key="2">
    <source>
        <dbReference type="ARBA" id="ARBA00022801"/>
    </source>
</evidence>
<dbReference type="PRINTS" id="PR00853">
    <property type="entry name" value="XPGRADSUPER"/>
</dbReference>
<dbReference type="InterPro" id="IPR029060">
    <property type="entry name" value="PIN-like_dom_sf"/>
</dbReference>
<dbReference type="InterPro" id="IPR036279">
    <property type="entry name" value="5-3_exonuclease_C_sf"/>
</dbReference>
<dbReference type="SUPFAM" id="SSF88723">
    <property type="entry name" value="PIN domain-like"/>
    <property type="match status" value="1"/>
</dbReference>
<feature type="domain" description="XPG-I" evidence="5">
    <location>
        <begin position="113"/>
        <end position="182"/>
    </location>
</feature>